<proteinExistence type="predicted"/>
<keyword evidence="3" id="KW-1185">Reference proteome</keyword>
<comment type="caution">
    <text evidence="2">The sequence shown here is derived from an EMBL/GenBank/DDBJ whole genome shotgun (WGS) entry which is preliminary data.</text>
</comment>
<protein>
    <submittedName>
        <fullName evidence="2">Uncharacterized protein</fullName>
    </submittedName>
</protein>
<dbReference type="AlphaFoldDB" id="A0A8J5HQB8"/>
<sequence length="93" mass="10106">MEEAPPDLARFLGPATTSSASTAFLSGQIVRAKEPKISLPDLTHGIHGRLGHHRGRGSGGRRRKLQRRRPNLVEGASRGSECLFWIHIGLGLC</sequence>
<dbReference type="EMBL" id="JACMSC010000003">
    <property type="protein sequence ID" value="KAG6529185.1"/>
    <property type="molecule type" value="Genomic_DNA"/>
</dbReference>
<reference evidence="2 3" key="1">
    <citation type="submission" date="2020-08" db="EMBL/GenBank/DDBJ databases">
        <title>Plant Genome Project.</title>
        <authorList>
            <person name="Zhang R.-G."/>
        </authorList>
    </citation>
    <scope>NUCLEOTIDE SEQUENCE [LARGE SCALE GENOMIC DNA]</scope>
    <source>
        <tissue evidence="2">Rhizome</tissue>
    </source>
</reference>
<evidence type="ECO:0000313" key="2">
    <source>
        <dbReference type="EMBL" id="KAG6529185.1"/>
    </source>
</evidence>
<gene>
    <name evidence="2" type="ORF">ZIOFF_011381</name>
</gene>
<accession>A0A8J5HQB8</accession>
<organism evidence="2 3">
    <name type="scientific">Zingiber officinale</name>
    <name type="common">Ginger</name>
    <name type="synonym">Amomum zingiber</name>
    <dbReference type="NCBI Taxonomy" id="94328"/>
    <lineage>
        <taxon>Eukaryota</taxon>
        <taxon>Viridiplantae</taxon>
        <taxon>Streptophyta</taxon>
        <taxon>Embryophyta</taxon>
        <taxon>Tracheophyta</taxon>
        <taxon>Spermatophyta</taxon>
        <taxon>Magnoliopsida</taxon>
        <taxon>Liliopsida</taxon>
        <taxon>Zingiberales</taxon>
        <taxon>Zingiberaceae</taxon>
        <taxon>Zingiber</taxon>
    </lineage>
</organism>
<feature type="region of interest" description="Disordered" evidence="1">
    <location>
        <begin position="41"/>
        <end position="72"/>
    </location>
</feature>
<dbReference type="Proteomes" id="UP000734854">
    <property type="component" value="Unassembled WGS sequence"/>
</dbReference>
<evidence type="ECO:0000256" key="1">
    <source>
        <dbReference type="SAM" id="MobiDB-lite"/>
    </source>
</evidence>
<name>A0A8J5HQB8_ZINOF</name>
<evidence type="ECO:0000313" key="3">
    <source>
        <dbReference type="Proteomes" id="UP000734854"/>
    </source>
</evidence>
<feature type="compositionally biased region" description="Basic residues" evidence="1">
    <location>
        <begin position="46"/>
        <end position="70"/>
    </location>
</feature>